<dbReference type="AlphaFoldDB" id="A0A1U8NFP1"/>
<dbReference type="RefSeq" id="XP_016737812.1">
    <property type="nucleotide sequence ID" value="XM_016882323.1"/>
</dbReference>
<sequence>MLYVLVYVDDIIITGTHQANIDQFVTALNSQFSLKDLGPLSYFLGIEVSPTSNGLILSQRKYVLDLLRRVKMDQANGSPTLMIIPSILSQHTGCAIDNASEYRSIVGALQYVVIIRPDITFAVNKVCQFIHRQLDQHFKAVKRILRYLQGTLDYGIRFSAASFLDMKKQPVVSRSTAEVEYRALAYVVTEVVWLESLLSELHVSPSRKTSLWCDNSEQVADMFTKPLSAPLFTKFRTCLKVVPKG</sequence>
<dbReference type="STRING" id="3635.A0A1U8NFP1"/>
<protein>
    <submittedName>
        <fullName evidence="3">Uncharacterized mitochondrial protein AtMg00810</fullName>
    </submittedName>
</protein>
<evidence type="ECO:0000313" key="3">
    <source>
        <dbReference type="RefSeq" id="XP_016737812.1"/>
    </source>
</evidence>
<reference evidence="3" key="2">
    <citation type="submission" date="2025-08" db="UniProtKB">
        <authorList>
            <consortium name="RefSeq"/>
        </authorList>
    </citation>
    <scope>IDENTIFICATION</scope>
</reference>
<dbReference type="InterPro" id="IPR043502">
    <property type="entry name" value="DNA/RNA_pol_sf"/>
</dbReference>
<dbReference type="SUPFAM" id="SSF56672">
    <property type="entry name" value="DNA/RNA polymerases"/>
    <property type="match status" value="1"/>
</dbReference>
<dbReference type="GeneID" id="107947803"/>
<dbReference type="Proteomes" id="UP000818029">
    <property type="component" value="Chromosome A04"/>
</dbReference>
<gene>
    <name evidence="3" type="primary">LOC107947803</name>
</gene>
<keyword evidence="2" id="KW-1185">Reference proteome</keyword>
<organism evidence="2 3">
    <name type="scientific">Gossypium hirsutum</name>
    <name type="common">Upland cotton</name>
    <name type="synonym">Gossypium mexicanum</name>
    <dbReference type="NCBI Taxonomy" id="3635"/>
    <lineage>
        <taxon>Eukaryota</taxon>
        <taxon>Viridiplantae</taxon>
        <taxon>Streptophyta</taxon>
        <taxon>Embryophyta</taxon>
        <taxon>Tracheophyta</taxon>
        <taxon>Spermatophyta</taxon>
        <taxon>Magnoliopsida</taxon>
        <taxon>eudicotyledons</taxon>
        <taxon>Gunneridae</taxon>
        <taxon>Pentapetalae</taxon>
        <taxon>rosids</taxon>
        <taxon>malvids</taxon>
        <taxon>Malvales</taxon>
        <taxon>Malvaceae</taxon>
        <taxon>Malvoideae</taxon>
        <taxon>Gossypium</taxon>
    </lineage>
</organism>
<evidence type="ECO:0000313" key="2">
    <source>
        <dbReference type="Proteomes" id="UP000818029"/>
    </source>
</evidence>
<dbReference type="CDD" id="cd09272">
    <property type="entry name" value="RNase_HI_RT_Ty1"/>
    <property type="match status" value="1"/>
</dbReference>
<evidence type="ECO:0000259" key="1">
    <source>
        <dbReference type="Pfam" id="PF07727"/>
    </source>
</evidence>
<dbReference type="PaxDb" id="3635-A0A1U8NFP1"/>
<feature type="domain" description="Reverse transcriptase Ty1/copia-type" evidence="1">
    <location>
        <begin position="2"/>
        <end position="82"/>
    </location>
</feature>
<dbReference type="Pfam" id="PF07727">
    <property type="entry name" value="RVT_2"/>
    <property type="match status" value="1"/>
</dbReference>
<name>A0A1U8NFP1_GOSHI</name>
<dbReference type="InterPro" id="IPR013103">
    <property type="entry name" value="RVT_2"/>
</dbReference>
<dbReference type="PANTHER" id="PTHR11439">
    <property type="entry name" value="GAG-POL-RELATED RETROTRANSPOSON"/>
    <property type="match status" value="1"/>
</dbReference>
<dbReference type="KEGG" id="ghi:107947803"/>
<reference evidence="2" key="1">
    <citation type="journal article" date="2020" name="Nat. Genet.">
        <title>Genomic diversifications of five Gossypium allopolyploid species and their impact on cotton improvement.</title>
        <authorList>
            <person name="Chen Z.J."/>
            <person name="Sreedasyam A."/>
            <person name="Ando A."/>
            <person name="Song Q."/>
            <person name="De Santiago L.M."/>
            <person name="Hulse-Kemp A.M."/>
            <person name="Ding M."/>
            <person name="Ye W."/>
            <person name="Kirkbride R.C."/>
            <person name="Jenkins J."/>
            <person name="Plott C."/>
            <person name="Lovell J."/>
            <person name="Lin Y.M."/>
            <person name="Vaughn R."/>
            <person name="Liu B."/>
            <person name="Simpson S."/>
            <person name="Scheffler B.E."/>
            <person name="Wen L."/>
            <person name="Saski C.A."/>
            <person name="Grover C.E."/>
            <person name="Hu G."/>
            <person name="Conover J.L."/>
            <person name="Carlson J.W."/>
            <person name="Shu S."/>
            <person name="Boston L.B."/>
            <person name="Williams M."/>
            <person name="Peterson D.G."/>
            <person name="McGee K."/>
            <person name="Jones D.C."/>
            <person name="Wendel J.F."/>
            <person name="Stelly D.M."/>
            <person name="Grimwood J."/>
            <person name="Schmutz J."/>
        </authorList>
    </citation>
    <scope>NUCLEOTIDE SEQUENCE [LARGE SCALE GENOMIC DNA]</scope>
    <source>
        <strain evidence="2">cv. TM-1</strain>
    </source>
</reference>
<accession>A0A1U8NFP1</accession>
<dbReference type="PANTHER" id="PTHR11439:SF524">
    <property type="entry name" value="RNA-DIRECTED DNA POLYMERASE, PROTEIN KINASE RLK-PELLE-DLSV FAMILY"/>
    <property type="match status" value="1"/>
</dbReference>
<proteinExistence type="predicted"/>